<evidence type="ECO:0000313" key="3">
    <source>
        <dbReference type="Proteomes" id="UP001562354"/>
    </source>
</evidence>
<sequence length="219" mass="23024">MSDQTNHSPPNGPATRRRSSFAGQAFAGLFGGRNRSTSQSDANYSPPGQYTGPITAAAAQANQRRLSVSTLGVGTSPPGSGAYFVGRARRDSVSSSAADESAVEEELSSATVSQPATPFARRASFGARALRDMNKNGGGNGGNNGSNESGFNWADNMRTRAERTSFGGATQMGTSPVMGSHHRAKSVAVMDQPVRESPRAAPPLDYTQERILKGDFYMD</sequence>
<dbReference type="Proteomes" id="UP001562354">
    <property type="component" value="Unassembled WGS sequence"/>
</dbReference>
<feature type="region of interest" description="Disordered" evidence="1">
    <location>
        <begin position="68"/>
        <end position="153"/>
    </location>
</feature>
<protein>
    <submittedName>
        <fullName evidence="2">Uncharacterized protein</fullName>
    </submittedName>
</protein>
<accession>A0ABR3PF85</accession>
<gene>
    <name evidence="2" type="ORF">AAFC00_003606</name>
</gene>
<keyword evidence="3" id="KW-1185">Reference proteome</keyword>
<proteinExistence type="predicted"/>
<evidence type="ECO:0000256" key="1">
    <source>
        <dbReference type="SAM" id="MobiDB-lite"/>
    </source>
</evidence>
<evidence type="ECO:0000313" key="2">
    <source>
        <dbReference type="EMBL" id="KAL1304643.1"/>
    </source>
</evidence>
<dbReference type="EMBL" id="JBFMKM010000008">
    <property type="protein sequence ID" value="KAL1304643.1"/>
    <property type="molecule type" value="Genomic_DNA"/>
</dbReference>
<organism evidence="2 3">
    <name type="scientific">Neodothiora populina</name>
    <dbReference type="NCBI Taxonomy" id="2781224"/>
    <lineage>
        <taxon>Eukaryota</taxon>
        <taxon>Fungi</taxon>
        <taxon>Dikarya</taxon>
        <taxon>Ascomycota</taxon>
        <taxon>Pezizomycotina</taxon>
        <taxon>Dothideomycetes</taxon>
        <taxon>Dothideomycetidae</taxon>
        <taxon>Dothideales</taxon>
        <taxon>Dothioraceae</taxon>
        <taxon>Neodothiora</taxon>
    </lineage>
</organism>
<comment type="caution">
    <text evidence="2">The sequence shown here is derived from an EMBL/GenBank/DDBJ whole genome shotgun (WGS) entry which is preliminary data.</text>
</comment>
<dbReference type="RefSeq" id="XP_069200918.1">
    <property type="nucleotide sequence ID" value="XM_069343104.1"/>
</dbReference>
<feature type="region of interest" description="Disordered" evidence="1">
    <location>
        <begin position="1"/>
        <end position="53"/>
    </location>
</feature>
<dbReference type="GeneID" id="95977307"/>
<reference evidence="2 3" key="1">
    <citation type="submission" date="2024-07" db="EMBL/GenBank/DDBJ databases">
        <title>Draft sequence of the Neodothiora populina.</title>
        <authorList>
            <person name="Drown D.D."/>
            <person name="Schuette U.S."/>
            <person name="Buechlein A.B."/>
            <person name="Rusch D.R."/>
            <person name="Winton L.W."/>
            <person name="Adams G.A."/>
        </authorList>
    </citation>
    <scope>NUCLEOTIDE SEQUENCE [LARGE SCALE GENOMIC DNA]</scope>
    <source>
        <strain evidence="2 3">CPC 39397</strain>
    </source>
</reference>
<feature type="compositionally biased region" description="Polar residues" evidence="1">
    <location>
        <begin position="34"/>
        <end position="48"/>
    </location>
</feature>
<name>A0ABR3PF85_9PEZI</name>
<feature type="region of interest" description="Disordered" evidence="1">
    <location>
        <begin position="166"/>
        <end position="206"/>
    </location>
</feature>